<evidence type="ECO:0000313" key="4">
    <source>
        <dbReference type="Proteomes" id="UP000237061"/>
    </source>
</evidence>
<comment type="caution">
    <text evidence="3">The sequence shown here is derived from an EMBL/GenBank/DDBJ whole genome shotgun (WGS) entry which is preliminary data.</text>
</comment>
<feature type="domain" description="HNH nuclease" evidence="2">
    <location>
        <begin position="556"/>
        <end position="606"/>
    </location>
</feature>
<dbReference type="InterPro" id="IPR003615">
    <property type="entry name" value="HNH_nuc"/>
</dbReference>
<dbReference type="Pfam" id="PF01844">
    <property type="entry name" value="HNH"/>
    <property type="match status" value="1"/>
</dbReference>
<name>A0A2S3ZZ79_ARTGL</name>
<protein>
    <recommendedName>
        <fullName evidence="2">HNH nuclease domain-containing protein</fullName>
    </recommendedName>
</protein>
<reference evidence="3 4" key="1">
    <citation type="submission" date="2018-01" db="EMBL/GenBank/DDBJ databases">
        <title>Arthrobacter sp. nov., from glaciers in China.</title>
        <authorList>
            <person name="Liu Q."/>
            <person name="Xin Y.-H."/>
        </authorList>
    </citation>
    <scope>NUCLEOTIDE SEQUENCE [LARGE SCALE GENOMIC DNA]</scope>
    <source>
        <strain evidence="3 4">HLT2-12-2</strain>
    </source>
</reference>
<dbReference type="CDD" id="cd00085">
    <property type="entry name" value="HNHc"/>
    <property type="match status" value="1"/>
</dbReference>
<organism evidence="3 4">
    <name type="scientific">Arthrobacter glacialis</name>
    <dbReference type="NCBI Taxonomy" id="1664"/>
    <lineage>
        <taxon>Bacteria</taxon>
        <taxon>Bacillati</taxon>
        <taxon>Actinomycetota</taxon>
        <taxon>Actinomycetes</taxon>
        <taxon>Micrococcales</taxon>
        <taxon>Micrococcaceae</taxon>
        <taxon>Arthrobacter</taxon>
    </lineage>
</organism>
<evidence type="ECO:0000259" key="2">
    <source>
        <dbReference type="SMART" id="SM00507"/>
    </source>
</evidence>
<dbReference type="InterPro" id="IPR002711">
    <property type="entry name" value="HNH"/>
</dbReference>
<keyword evidence="4" id="KW-1185">Reference proteome</keyword>
<dbReference type="Proteomes" id="UP000237061">
    <property type="component" value="Unassembled WGS sequence"/>
</dbReference>
<dbReference type="GO" id="GO:0003676">
    <property type="term" value="F:nucleic acid binding"/>
    <property type="evidence" value="ECO:0007669"/>
    <property type="project" value="InterPro"/>
</dbReference>
<dbReference type="AlphaFoldDB" id="A0A2S3ZZ79"/>
<dbReference type="Gene3D" id="1.10.30.50">
    <property type="match status" value="1"/>
</dbReference>
<dbReference type="SMART" id="SM00507">
    <property type="entry name" value="HNHc"/>
    <property type="match status" value="1"/>
</dbReference>
<accession>A0A2S3ZZ79</accession>
<dbReference type="EMBL" id="PPXC01000003">
    <property type="protein sequence ID" value="POH74518.1"/>
    <property type="molecule type" value="Genomic_DNA"/>
</dbReference>
<dbReference type="GO" id="GO:0008270">
    <property type="term" value="F:zinc ion binding"/>
    <property type="evidence" value="ECO:0007669"/>
    <property type="project" value="InterPro"/>
</dbReference>
<sequence length="660" mass="69436">MYKKNRSNPYKYLIIDSGFGHIKGFGSRSWSWTGKAVSGMAVPEWLDPTAMDPAGLAADVAGAAEGGMPPFGAVISQMTESPANPGAAAMEKCHDMVAIGTAMLEFCGGFFDPVVLAQLDAALAHEFSRQERGKVAAATAAVAAGVREGRTAEVLAHLSQRVATARTASTKSESQAALATGVLTSLGGSADAGGFDPHTVDQISGAALIDLIGVLEEAKNAISATQAHAQTLFVAQQRLEQACAGIPKEKLGRGIAHQLALARHESPHRGRQLCELSEVLVRELPYSMRAFSQGRISEYKAGTIAKETVFLSLADRAHVDQSICGDPDAVGLLGNRELGAAARKAAYTLDPPAFVKRHEKAVGDRYVSLRPAADGMTYLTALIPLKQGVRILTALTKVADSLRASGDERGKGQIMADALMHRLVRHAPCNDGAGTPSDHRGVPVGGSAQDQASLQAIALTGGTQVQTLCTTVDEASISLELVMTDRSLFGSANDPAVLVGYDPIPAPIARSMVLGGGGGGGGGGSAPQVWLKRLFTHPETSQLMAMDSQARLFPEGMKEFLRLQDQRCQTPYCDAPIREYDHIKAYAAGGATSVDNGQGLCSDCNQAKEAPGWSSTKAAEASVAREGPPITEIKTPTGHRYISTAPPLPGPQGRRRRHRR</sequence>
<dbReference type="GO" id="GO:0004519">
    <property type="term" value="F:endonuclease activity"/>
    <property type="evidence" value="ECO:0007669"/>
    <property type="project" value="InterPro"/>
</dbReference>
<evidence type="ECO:0000313" key="3">
    <source>
        <dbReference type="EMBL" id="POH74518.1"/>
    </source>
</evidence>
<gene>
    <name evidence="3" type="ORF">CVS27_04650</name>
</gene>
<evidence type="ECO:0000256" key="1">
    <source>
        <dbReference type="SAM" id="MobiDB-lite"/>
    </source>
</evidence>
<proteinExistence type="predicted"/>
<feature type="region of interest" description="Disordered" evidence="1">
    <location>
        <begin position="608"/>
        <end position="660"/>
    </location>
</feature>